<dbReference type="Pfam" id="PF09169">
    <property type="entry name" value="BRCA-2_helical"/>
    <property type="match status" value="1"/>
</dbReference>
<feature type="compositionally biased region" description="Polar residues" evidence="2">
    <location>
        <begin position="180"/>
        <end position="198"/>
    </location>
</feature>
<evidence type="ECO:0000259" key="3">
    <source>
        <dbReference type="Pfam" id="PF09103"/>
    </source>
</evidence>
<dbReference type="CDD" id="cd04493">
    <property type="entry name" value="BRCA2DBD_OB1"/>
    <property type="match status" value="1"/>
</dbReference>
<feature type="domain" description="BRCA2 OB1" evidence="3">
    <location>
        <begin position="731"/>
        <end position="839"/>
    </location>
</feature>
<dbReference type="Pfam" id="PF09103">
    <property type="entry name" value="BRCA-2_OB1"/>
    <property type="match status" value="1"/>
</dbReference>
<keyword evidence="1" id="KW-0175">Coiled coil</keyword>
<dbReference type="SUPFAM" id="SSF81872">
    <property type="entry name" value="BRCA2 helical domain"/>
    <property type="match status" value="1"/>
</dbReference>
<proteinExistence type="predicted"/>
<feature type="region of interest" description="Disordered" evidence="2">
    <location>
        <begin position="47"/>
        <end position="88"/>
    </location>
</feature>
<dbReference type="AlphaFoldDB" id="A0A9N9QM33"/>
<keyword evidence="7" id="KW-1185">Reference proteome</keyword>
<dbReference type="EMBL" id="OU892289">
    <property type="protein sequence ID" value="CAG9763242.1"/>
    <property type="molecule type" value="Genomic_DNA"/>
</dbReference>
<feature type="domain" description="BRCA2 OB3" evidence="4">
    <location>
        <begin position="1040"/>
        <end position="1173"/>
    </location>
</feature>
<feature type="domain" description="Breast cancer type 2 susceptibility protein helical" evidence="5">
    <location>
        <begin position="577"/>
        <end position="727"/>
    </location>
</feature>
<feature type="compositionally biased region" description="Basic and acidic residues" evidence="2">
    <location>
        <begin position="73"/>
        <end position="88"/>
    </location>
</feature>
<sequence>MDEDVAIATSSGLNEDISVNDIQEPLSPIIGSGRKFIKFKSRRKRKLQEKVESVPEPPELRLQENVESVPEPPKPRLQEKVESVSEPKSSDSFVESVPKLKLDCLKLKSARIKLDEAFENVPTTSKWDVSENQDIILRIEKLEVLKVEKTDLVRAISFKPPEIIPNVDNMKFLVDIEHSTSSQSGKNDSVNSKESFNSGEFRGFSKSSIEKSKLELEAFQSNANFKLESSQKIQTTTKGESLGFKKALFGFVRHDSIPKTSTNKDKKLPNNIFEGESFNDLNLENNIGFKKASDALQNDLSKSIGFKNASAQLRIKQDFSLSSSKTSFKNIFEGENFDDLNLKSCGFQSASANMQKTSGNIFEGENFDDLGSKFGGFQTANMHHKKPKFEGGKAVARNIFEGENFSDLAGMKPITTLPPKSISKFHTPFKTPLKSPSISFTDEVQRPSINTPDSDLLKKSSKKRLGCRGSYTPTMSIPEKSLKRGRLMFEEIEEELEAKRIRTSTPLKPLAKPLLCDLTPIQKNSFASSYMSKTLTSENNRLSLNKSTEGTVQDWLENLTKEKRLLEEKLRIINEKQTILTKQTTKTRISPGVLYKSKTKQNRMSLKNYLGIIDGKIDDITNKINPQNAHLVHFTVSDTSQSHIKTSDGAQIVPNTSNKIGLPEIAHSFQLMDNIDPALIPKGWIDNHFRWIVWKLASYERWTKEDCLSVENVMQQLKYRYDLEIDNAKRSILRRIFEKDDCSQRRMVLCVSNIIQKNLSYELELTDGWYSIRTVIDQPLCHQITKTKIKIGLKLMIYGSEIVNCDQGCHPLEAKDSVYLKINYNCTRRVLWWCKLGAQQDSGPFLVPITSVSSNGGKIGRLKCFILRIYPVQYMEKLGSNNVWRNRKAEERREQEFFKQKKCSYKNLQNIQDPQLLYDLVQNSNEGEDLQDLLTSSQKTILYNYTISNKSSSFSNKSHQRAVTSMLKLKLIDTATNSLEIRDFFIWQPSENHLDELKEGDIVSVFNVNCTAKWGLGASKLTEFKREAKSKDERFAKFKRKATKIEELSIVFKQKFREFDCVGFVVRKQIDVDCQKVWLADINKRLLLIKIEDSPNNILVLDTVKECQIISICNLSIKQCFGRHFLAIGGLSVIFARYSQYKHLQEALEQMEQDFENLDRNQFQAECQQKIIKIDQLDGMESSQMTITDMALLECMEKFS</sequence>
<evidence type="ECO:0000313" key="6">
    <source>
        <dbReference type="EMBL" id="CAG9763242.1"/>
    </source>
</evidence>
<feature type="region of interest" description="Disordered" evidence="2">
    <location>
        <begin position="436"/>
        <end position="476"/>
    </location>
</feature>
<accession>A0A9N9QM33</accession>
<evidence type="ECO:0000259" key="4">
    <source>
        <dbReference type="Pfam" id="PF09104"/>
    </source>
</evidence>
<evidence type="ECO:0000256" key="1">
    <source>
        <dbReference type="SAM" id="Coils"/>
    </source>
</evidence>
<dbReference type="SUPFAM" id="SSF50249">
    <property type="entry name" value="Nucleic acid-binding proteins"/>
    <property type="match status" value="3"/>
</dbReference>
<protein>
    <recommendedName>
        <fullName evidence="8">Breast cancer type 2 susceptibility protein</fullName>
    </recommendedName>
</protein>
<dbReference type="InterPro" id="IPR015252">
    <property type="entry name" value="BRCA2_hlx"/>
</dbReference>
<dbReference type="GO" id="GO:0000724">
    <property type="term" value="P:double-strand break repair via homologous recombination"/>
    <property type="evidence" value="ECO:0007669"/>
    <property type="project" value="InterPro"/>
</dbReference>
<evidence type="ECO:0000313" key="7">
    <source>
        <dbReference type="Proteomes" id="UP001152799"/>
    </source>
</evidence>
<dbReference type="GO" id="GO:0005634">
    <property type="term" value="C:nucleus"/>
    <property type="evidence" value="ECO:0007669"/>
    <property type="project" value="TreeGrafter"/>
</dbReference>
<reference evidence="6" key="1">
    <citation type="submission" date="2022-01" db="EMBL/GenBank/DDBJ databases">
        <authorList>
            <person name="King R."/>
        </authorList>
    </citation>
    <scope>NUCLEOTIDE SEQUENCE</scope>
</reference>
<feature type="coiled-coil region" evidence="1">
    <location>
        <begin position="1141"/>
        <end position="1168"/>
    </location>
</feature>
<dbReference type="PANTHER" id="PTHR11289:SF0">
    <property type="entry name" value="BREAST CANCER TYPE 2 SUSCEPTIBILITY PROTEIN"/>
    <property type="match status" value="1"/>
</dbReference>
<evidence type="ECO:0000256" key="2">
    <source>
        <dbReference type="SAM" id="MobiDB-lite"/>
    </source>
</evidence>
<dbReference type="InterPro" id="IPR012340">
    <property type="entry name" value="NA-bd_OB-fold"/>
</dbReference>
<dbReference type="InterPro" id="IPR015188">
    <property type="entry name" value="BRCA2_OB_3"/>
</dbReference>
<gene>
    <name evidence="6" type="ORF">CEUTPL_LOCUS3910</name>
</gene>
<dbReference type="PANTHER" id="PTHR11289">
    <property type="entry name" value="BREAST CANCER TYPE 2 SUSCEPTIBILITY PROTEIN BRCA2"/>
    <property type="match status" value="1"/>
</dbReference>
<dbReference type="Gene3D" id="2.40.50.140">
    <property type="entry name" value="Nucleic acid-binding proteins"/>
    <property type="match status" value="4"/>
</dbReference>
<feature type="region of interest" description="Disordered" evidence="2">
    <location>
        <begin position="180"/>
        <end position="202"/>
    </location>
</feature>
<dbReference type="InterPro" id="IPR015525">
    <property type="entry name" value="BRCA2"/>
</dbReference>
<organism evidence="6 7">
    <name type="scientific">Ceutorhynchus assimilis</name>
    <name type="common">cabbage seed weevil</name>
    <dbReference type="NCBI Taxonomy" id="467358"/>
    <lineage>
        <taxon>Eukaryota</taxon>
        <taxon>Metazoa</taxon>
        <taxon>Ecdysozoa</taxon>
        <taxon>Arthropoda</taxon>
        <taxon>Hexapoda</taxon>
        <taxon>Insecta</taxon>
        <taxon>Pterygota</taxon>
        <taxon>Neoptera</taxon>
        <taxon>Endopterygota</taxon>
        <taxon>Coleoptera</taxon>
        <taxon>Polyphaga</taxon>
        <taxon>Cucujiformia</taxon>
        <taxon>Curculionidae</taxon>
        <taxon>Ceutorhynchinae</taxon>
        <taxon>Ceutorhynchus</taxon>
    </lineage>
</organism>
<dbReference type="Proteomes" id="UP001152799">
    <property type="component" value="Chromosome 13"/>
</dbReference>
<dbReference type="GO" id="GO:0006355">
    <property type="term" value="P:regulation of DNA-templated transcription"/>
    <property type="evidence" value="ECO:0007669"/>
    <property type="project" value="TreeGrafter"/>
</dbReference>
<feature type="compositionally biased region" description="Polar residues" evidence="2">
    <location>
        <begin position="436"/>
        <end position="452"/>
    </location>
</feature>
<dbReference type="OrthoDB" id="21095at2759"/>
<name>A0A9N9QM33_9CUCU</name>
<evidence type="ECO:0000259" key="5">
    <source>
        <dbReference type="Pfam" id="PF09169"/>
    </source>
</evidence>
<evidence type="ECO:0008006" key="8">
    <source>
        <dbReference type="Google" id="ProtNLM"/>
    </source>
</evidence>
<feature type="compositionally biased region" description="Basic and acidic residues" evidence="2">
    <location>
        <begin position="48"/>
        <end position="64"/>
    </location>
</feature>
<dbReference type="Pfam" id="PF09104">
    <property type="entry name" value="BRCA-2_OB3"/>
    <property type="match status" value="1"/>
</dbReference>
<dbReference type="InterPro" id="IPR015187">
    <property type="entry name" value="BRCA2_OB_1"/>
</dbReference>
<dbReference type="InterPro" id="IPR036315">
    <property type="entry name" value="BRCA2_hlx_sf"/>
</dbReference>